<dbReference type="Gene3D" id="3.40.50.1820">
    <property type="entry name" value="alpha/beta hydrolase"/>
    <property type="match status" value="1"/>
</dbReference>
<evidence type="ECO:0000313" key="2">
    <source>
        <dbReference type="Proteomes" id="UP000288805"/>
    </source>
</evidence>
<accession>A0A438DA76</accession>
<comment type="caution">
    <text evidence="1">The sequence shown here is derived from an EMBL/GenBank/DDBJ whole genome shotgun (WGS) entry which is preliminary data.</text>
</comment>
<organism evidence="1 2">
    <name type="scientific">Vitis vinifera</name>
    <name type="common">Grape</name>
    <dbReference type="NCBI Taxonomy" id="29760"/>
    <lineage>
        <taxon>Eukaryota</taxon>
        <taxon>Viridiplantae</taxon>
        <taxon>Streptophyta</taxon>
        <taxon>Embryophyta</taxon>
        <taxon>Tracheophyta</taxon>
        <taxon>Spermatophyta</taxon>
        <taxon>Magnoliopsida</taxon>
        <taxon>eudicotyledons</taxon>
        <taxon>Gunneridae</taxon>
        <taxon>Pentapetalae</taxon>
        <taxon>rosids</taxon>
        <taxon>Vitales</taxon>
        <taxon>Vitaceae</taxon>
        <taxon>Viteae</taxon>
        <taxon>Vitis</taxon>
    </lineage>
</organism>
<proteinExistence type="predicted"/>
<gene>
    <name evidence="1" type="ORF">CK203_087528</name>
</gene>
<dbReference type="SUPFAM" id="SSF53474">
    <property type="entry name" value="alpha/beta-Hydrolases"/>
    <property type="match status" value="1"/>
</dbReference>
<protein>
    <submittedName>
        <fullName evidence="1">Uncharacterized protein</fullName>
    </submittedName>
</protein>
<dbReference type="Proteomes" id="UP000288805">
    <property type="component" value="Unassembled WGS sequence"/>
</dbReference>
<dbReference type="EMBL" id="QGNW01001721">
    <property type="protein sequence ID" value="RVW32339.1"/>
    <property type="molecule type" value="Genomic_DNA"/>
</dbReference>
<evidence type="ECO:0000313" key="1">
    <source>
        <dbReference type="EMBL" id="RVW32339.1"/>
    </source>
</evidence>
<dbReference type="AlphaFoldDB" id="A0A438DA76"/>
<dbReference type="InterPro" id="IPR029058">
    <property type="entry name" value="AB_hydrolase_fold"/>
</dbReference>
<reference evidence="1 2" key="1">
    <citation type="journal article" date="2018" name="PLoS Genet.">
        <title>Population sequencing reveals clonal diversity and ancestral inbreeding in the grapevine cultivar Chardonnay.</title>
        <authorList>
            <person name="Roach M.J."/>
            <person name="Johnson D.L."/>
            <person name="Bohlmann J."/>
            <person name="van Vuuren H.J."/>
            <person name="Jones S.J."/>
            <person name="Pretorius I.S."/>
            <person name="Schmidt S.A."/>
            <person name="Borneman A.R."/>
        </authorList>
    </citation>
    <scope>NUCLEOTIDE SEQUENCE [LARGE SCALE GENOMIC DNA]</scope>
    <source>
        <strain evidence="2">cv. Chardonnay</strain>
        <tissue evidence="1">Leaf</tissue>
    </source>
</reference>
<sequence length="105" mass="11726">MTSFNHDYQELMKESSRMPLFDLRKLNASLPVPSVPKSSIEVLVVGANDDFIVDSEGLRETGKFYGVSPVCIEGVAHDMMLDCSWEKGAEVILSWLNGLNKQHLI</sequence>
<name>A0A438DA76_VITVI</name>